<feature type="domain" description="Nudix hydrolase" evidence="10">
    <location>
        <begin position="94"/>
        <end position="226"/>
    </location>
</feature>
<feature type="compositionally biased region" description="Polar residues" evidence="9">
    <location>
        <begin position="708"/>
        <end position="720"/>
    </location>
</feature>
<comment type="similarity">
    <text evidence="3">Belongs to the Nudix hydrolase family. DCP2 subfamily.</text>
</comment>
<dbReference type="GO" id="GO:0000290">
    <property type="term" value="P:deadenylation-dependent decapping of nuclear-transcribed mRNA"/>
    <property type="evidence" value="ECO:0007669"/>
    <property type="project" value="InterPro"/>
</dbReference>
<dbReference type="GO" id="GO:0000184">
    <property type="term" value="P:nuclear-transcribed mRNA catabolic process, nonsense-mediated decay"/>
    <property type="evidence" value="ECO:0007669"/>
    <property type="project" value="InterPro"/>
</dbReference>
<dbReference type="KEGG" id="pfy:PFICI_12968"/>
<dbReference type="Gene3D" id="1.10.10.1050">
    <property type="entry name" value="Dcp2, box A domain"/>
    <property type="match status" value="1"/>
</dbReference>
<sequence>MEEQMTIEDWLDDLCVRFILNLPEEDLGSIPHICFQIEEAHWFYEDFIRVLDPALPHMTLKDFCLRMFQHCPLFANYSIEHHMRAYQEFMQYKTRIPVRGAIMLNHEMDSCVLVRGWKNNSTWSFPRGKINKDETDLDCAIRECWEETGFDLRKAGLVPADDDVKFFDITMRDQHLRMFVFRDVPMDTVFEPQTRNEIGKVAWYNLRDLPAFRKKKGGKQAEGGSSAANAIPNASKFYNVAPFLVPLKKWVLSQKKKDIPPEVLQDDAFVNNRDIEELEAAIPHFQAAASRSMAAEQEMRNLLNGQQQASASASLPNGSNKQGAALLSMLQSKEASMAPFQNQYPHTPMEQTTIQAPQPQSPHYRHHAQRLTQGTFENPPQFPMVPQAQMMQDNPQQQYHARPQVLMTSDASGGPHIMVAPRQYQNQPQLVHPQPQPPQVQQALLMRAMLGTPGAQPHQQHHPGPSHAGQNIAHQHPQQYHQHQHQHQQQPQPQPQPPQPNPFNMAASHGPPGQSQPSAHSMGLLNMFKDKNAQENVQQAPSQAKSMPPQDTHRSGLLGMFKQGEQHPAPAAARPDLQLPFGALSIASRPKQQSQNRAQEPQAAAATTHAASQSPRYPYADPNRGVSAADMSIARAPEASALTMPNNILQPRRESTHEQRTQLLSLFGKNKGKEPAMSPSIEMARPRSRVASIASGAGSQSSRRGSQTPTSLTPADQNFLLNYLKNASKPQR</sequence>
<dbReference type="CDD" id="cd03672">
    <property type="entry name" value="NUDIX_Dcp2p_Nudt20"/>
    <property type="match status" value="1"/>
</dbReference>
<dbReference type="SUPFAM" id="SSF55811">
    <property type="entry name" value="Nudix"/>
    <property type="match status" value="1"/>
</dbReference>
<dbReference type="Gene3D" id="3.90.79.10">
    <property type="entry name" value="Nucleoside Triphosphate Pyrophosphohydrolase"/>
    <property type="match status" value="1"/>
</dbReference>
<comment type="cofactor">
    <cofactor evidence="1">
        <name>Mn(2+)</name>
        <dbReference type="ChEBI" id="CHEBI:29035"/>
    </cofactor>
</comment>
<dbReference type="PANTHER" id="PTHR23114">
    <property type="entry name" value="M7GPPPN-MRNA HYDROLASE"/>
    <property type="match status" value="1"/>
</dbReference>
<keyword evidence="12" id="KW-1185">Reference proteome</keyword>
<keyword evidence="8" id="KW-0464">Manganese</keyword>
<keyword evidence="7" id="KW-0694">RNA-binding</keyword>
<dbReference type="FunFam" id="1.10.10.1050:FF:000003">
    <property type="entry name" value="Decapping enzyme Dcp2, putative"/>
    <property type="match status" value="1"/>
</dbReference>
<dbReference type="GeneID" id="19277981"/>
<dbReference type="InterPro" id="IPR000086">
    <property type="entry name" value="NUDIX_hydrolase_dom"/>
</dbReference>
<evidence type="ECO:0000256" key="6">
    <source>
        <dbReference type="ARBA" id="ARBA00022801"/>
    </source>
</evidence>
<feature type="region of interest" description="Disordered" evidence="9">
    <location>
        <begin position="535"/>
        <end position="556"/>
    </location>
</feature>
<dbReference type="RefSeq" id="XP_007839740.1">
    <property type="nucleotide sequence ID" value="XM_007841549.1"/>
</dbReference>
<feature type="compositionally biased region" description="Pro residues" evidence="9">
    <location>
        <begin position="492"/>
        <end position="501"/>
    </location>
</feature>
<feature type="compositionally biased region" description="Polar residues" evidence="9">
    <location>
        <begin position="535"/>
        <end position="545"/>
    </location>
</feature>
<dbReference type="OMA" id="QPHTPHH"/>
<dbReference type="AlphaFoldDB" id="W3WQD9"/>
<evidence type="ECO:0000256" key="1">
    <source>
        <dbReference type="ARBA" id="ARBA00001936"/>
    </source>
</evidence>
<evidence type="ECO:0000313" key="11">
    <source>
        <dbReference type="EMBL" id="ETS76024.1"/>
    </source>
</evidence>
<dbReference type="HOGENOM" id="CLU_008108_4_0_1"/>
<evidence type="ECO:0000256" key="3">
    <source>
        <dbReference type="ARBA" id="ARBA00005279"/>
    </source>
</evidence>
<dbReference type="InterPro" id="IPR015797">
    <property type="entry name" value="NUDIX_hydrolase-like_dom_sf"/>
</dbReference>
<proteinExistence type="inferred from homology"/>
<comment type="subcellular location">
    <subcellularLocation>
        <location evidence="2">Cytoplasm</location>
    </subcellularLocation>
</comment>
<dbReference type="Proteomes" id="UP000030651">
    <property type="component" value="Unassembled WGS sequence"/>
</dbReference>
<keyword evidence="5" id="KW-0479">Metal-binding</keyword>
<dbReference type="InParanoid" id="W3WQD9"/>
<gene>
    <name evidence="11" type="ORF">PFICI_12968</name>
</gene>
<name>W3WQD9_PESFW</name>
<dbReference type="Pfam" id="PF00293">
    <property type="entry name" value="NUDIX"/>
    <property type="match status" value="1"/>
</dbReference>
<keyword evidence="6" id="KW-0378">Hydrolase</keyword>
<feature type="region of interest" description="Disordered" evidence="9">
    <location>
        <begin position="588"/>
        <end position="624"/>
    </location>
</feature>
<dbReference type="InterPro" id="IPR007722">
    <property type="entry name" value="DCP2_BoxA"/>
</dbReference>
<dbReference type="PANTHER" id="PTHR23114:SF17">
    <property type="entry name" value="M7GPPPN-MRNA HYDROLASE"/>
    <property type="match status" value="1"/>
</dbReference>
<dbReference type="STRING" id="1229662.W3WQD9"/>
<dbReference type="SMART" id="SM01125">
    <property type="entry name" value="DCP2"/>
    <property type="match status" value="1"/>
</dbReference>
<protein>
    <recommendedName>
        <fullName evidence="10">Nudix hydrolase domain-containing protein</fullName>
    </recommendedName>
</protein>
<evidence type="ECO:0000256" key="7">
    <source>
        <dbReference type="ARBA" id="ARBA00022884"/>
    </source>
</evidence>
<dbReference type="FunFam" id="3.90.79.10:FF:000003">
    <property type="entry name" value="M7GpppN-mRNA hydrolase isoform 2"/>
    <property type="match status" value="1"/>
</dbReference>
<dbReference type="eggNOG" id="KOG2937">
    <property type="taxonomic scope" value="Eukaryota"/>
</dbReference>
<keyword evidence="4" id="KW-0963">Cytoplasm</keyword>
<evidence type="ECO:0000256" key="8">
    <source>
        <dbReference type="ARBA" id="ARBA00023211"/>
    </source>
</evidence>
<reference evidence="12" key="1">
    <citation type="journal article" date="2015" name="BMC Genomics">
        <title>Genomic and transcriptomic analysis of the endophytic fungus Pestalotiopsis fici reveals its lifestyle and high potential for synthesis of natural products.</title>
        <authorList>
            <person name="Wang X."/>
            <person name="Zhang X."/>
            <person name="Liu L."/>
            <person name="Xiang M."/>
            <person name="Wang W."/>
            <person name="Sun X."/>
            <person name="Che Y."/>
            <person name="Guo L."/>
            <person name="Liu G."/>
            <person name="Guo L."/>
            <person name="Wang C."/>
            <person name="Yin W.B."/>
            <person name="Stadler M."/>
            <person name="Zhang X."/>
            <person name="Liu X."/>
        </authorList>
    </citation>
    <scope>NUCLEOTIDE SEQUENCE [LARGE SCALE GENOMIC DNA]</scope>
    <source>
        <strain evidence="12">W106-1 / CGMCC3.15140</strain>
    </source>
</reference>
<dbReference type="GO" id="GO:0003723">
    <property type="term" value="F:RNA binding"/>
    <property type="evidence" value="ECO:0007669"/>
    <property type="project" value="UniProtKB-KW"/>
</dbReference>
<dbReference type="GO" id="GO:0140933">
    <property type="term" value="F:5'-(N(7)-methylguanosine 5'-triphospho)-[mRNA] hydrolase activity"/>
    <property type="evidence" value="ECO:0007669"/>
    <property type="project" value="InterPro"/>
</dbReference>
<dbReference type="Pfam" id="PF05026">
    <property type="entry name" value="DCP2"/>
    <property type="match status" value="1"/>
</dbReference>
<evidence type="ECO:0000256" key="5">
    <source>
        <dbReference type="ARBA" id="ARBA00022723"/>
    </source>
</evidence>
<evidence type="ECO:0000313" key="12">
    <source>
        <dbReference type="Proteomes" id="UP000030651"/>
    </source>
</evidence>
<organism evidence="11 12">
    <name type="scientific">Pestalotiopsis fici (strain W106-1 / CGMCC3.15140)</name>
    <dbReference type="NCBI Taxonomy" id="1229662"/>
    <lineage>
        <taxon>Eukaryota</taxon>
        <taxon>Fungi</taxon>
        <taxon>Dikarya</taxon>
        <taxon>Ascomycota</taxon>
        <taxon>Pezizomycotina</taxon>
        <taxon>Sordariomycetes</taxon>
        <taxon>Xylariomycetidae</taxon>
        <taxon>Amphisphaeriales</taxon>
        <taxon>Sporocadaceae</taxon>
        <taxon>Pestalotiopsis</taxon>
    </lineage>
</organism>
<accession>W3WQD9</accession>
<dbReference type="GO" id="GO:0030145">
    <property type="term" value="F:manganese ion binding"/>
    <property type="evidence" value="ECO:0007669"/>
    <property type="project" value="InterPro"/>
</dbReference>
<feature type="compositionally biased region" description="Low complexity" evidence="9">
    <location>
        <begin position="598"/>
        <end position="615"/>
    </location>
</feature>
<evidence type="ECO:0000256" key="2">
    <source>
        <dbReference type="ARBA" id="ARBA00004496"/>
    </source>
</evidence>
<dbReference type="GO" id="GO:0000932">
    <property type="term" value="C:P-body"/>
    <property type="evidence" value="ECO:0007669"/>
    <property type="project" value="TreeGrafter"/>
</dbReference>
<feature type="region of interest" description="Disordered" evidence="9">
    <location>
        <begin position="670"/>
        <end position="732"/>
    </location>
</feature>
<dbReference type="EMBL" id="KI912118">
    <property type="protein sequence ID" value="ETS76024.1"/>
    <property type="molecule type" value="Genomic_DNA"/>
</dbReference>
<feature type="compositionally biased region" description="Low complexity" evidence="9">
    <location>
        <begin position="691"/>
        <end position="707"/>
    </location>
</feature>
<dbReference type="PROSITE" id="PS51462">
    <property type="entry name" value="NUDIX"/>
    <property type="match status" value="1"/>
</dbReference>
<evidence type="ECO:0000256" key="9">
    <source>
        <dbReference type="SAM" id="MobiDB-lite"/>
    </source>
</evidence>
<evidence type="ECO:0000256" key="4">
    <source>
        <dbReference type="ARBA" id="ARBA00022490"/>
    </source>
</evidence>
<dbReference type="OrthoDB" id="18996at2759"/>
<dbReference type="InterPro" id="IPR036189">
    <property type="entry name" value="DCP2_BoxA_sf"/>
</dbReference>
<dbReference type="InterPro" id="IPR044099">
    <property type="entry name" value="Dcp2_NUDIX"/>
</dbReference>
<feature type="region of interest" description="Disordered" evidence="9">
    <location>
        <begin position="453"/>
        <end position="521"/>
    </location>
</feature>
<dbReference type="SUPFAM" id="SSF140586">
    <property type="entry name" value="Dcp2 domain-like"/>
    <property type="match status" value="1"/>
</dbReference>
<evidence type="ECO:0000259" key="10">
    <source>
        <dbReference type="PROSITE" id="PS51462"/>
    </source>
</evidence>
<feature type="compositionally biased region" description="Low complexity" evidence="9">
    <location>
        <begin position="453"/>
        <end position="491"/>
    </location>
</feature>